<proteinExistence type="predicted"/>
<keyword evidence="2" id="KW-0812">Transmembrane</keyword>
<feature type="region of interest" description="Disordered" evidence="1">
    <location>
        <begin position="162"/>
        <end position="274"/>
    </location>
</feature>
<feature type="signal peptide" evidence="3">
    <location>
        <begin position="1"/>
        <end position="22"/>
    </location>
</feature>
<keyword evidence="2" id="KW-0472">Membrane</keyword>
<dbReference type="OrthoDB" id="9451284at2759"/>
<dbReference type="Proteomes" id="UP000544127">
    <property type="component" value="Unassembled WGS sequence"/>
</dbReference>
<dbReference type="InterPro" id="IPR033239">
    <property type="entry name" value="EVI2B"/>
</dbReference>
<feature type="non-terminal residue" evidence="4">
    <location>
        <position position="274"/>
    </location>
</feature>
<feature type="region of interest" description="Disordered" evidence="1">
    <location>
        <begin position="23"/>
        <end position="61"/>
    </location>
</feature>
<comment type="caution">
    <text evidence="4">The sequence shown here is derived from an EMBL/GenBank/DDBJ whole genome shotgun (WGS) entry which is preliminary data.</text>
</comment>
<dbReference type="PANTHER" id="PTHR15384">
    <property type="entry name" value="PROTEIN EVI2B"/>
    <property type="match status" value="1"/>
</dbReference>
<feature type="transmembrane region" description="Helical" evidence="2">
    <location>
        <begin position="85"/>
        <end position="108"/>
    </location>
</feature>
<evidence type="ECO:0000313" key="4">
    <source>
        <dbReference type="EMBL" id="NWU89990.1"/>
    </source>
</evidence>
<feature type="chain" id="PRO_5029775379" evidence="3">
    <location>
        <begin position="23"/>
        <end position="274"/>
    </location>
</feature>
<evidence type="ECO:0000256" key="1">
    <source>
        <dbReference type="SAM" id="MobiDB-lite"/>
    </source>
</evidence>
<feature type="compositionally biased region" description="Basic and acidic residues" evidence="1">
    <location>
        <begin position="48"/>
        <end position="61"/>
    </location>
</feature>
<keyword evidence="3" id="KW-0732">Signal</keyword>
<organism evidence="4 5">
    <name type="scientific">Upupa epops</name>
    <name type="common">Eurasian hoopoe</name>
    <dbReference type="NCBI Taxonomy" id="57439"/>
    <lineage>
        <taxon>Eukaryota</taxon>
        <taxon>Metazoa</taxon>
        <taxon>Chordata</taxon>
        <taxon>Craniata</taxon>
        <taxon>Vertebrata</taxon>
        <taxon>Euteleostomi</taxon>
        <taxon>Archelosauria</taxon>
        <taxon>Archosauria</taxon>
        <taxon>Dinosauria</taxon>
        <taxon>Saurischia</taxon>
        <taxon>Theropoda</taxon>
        <taxon>Coelurosauria</taxon>
        <taxon>Aves</taxon>
        <taxon>Neognathae</taxon>
        <taxon>Neoaves</taxon>
        <taxon>Telluraves</taxon>
        <taxon>Coraciimorphae</taxon>
        <taxon>Bucerotiformes</taxon>
        <taxon>Upupidae</taxon>
        <taxon>Upupa</taxon>
    </lineage>
</organism>
<feature type="non-terminal residue" evidence="4">
    <location>
        <position position="1"/>
    </location>
</feature>
<feature type="compositionally biased region" description="Low complexity" evidence="1">
    <location>
        <begin position="171"/>
        <end position="181"/>
    </location>
</feature>
<dbReference type="PANTHER" id="PTHR15384:SF0">
    <property type="entry name" value="PROTEIN EVI2B"/>
    <property type="match status" value="1"/>
</dbReference>
<reference evidence="4 5" key="1">
    <citation type="submission" date="2019-09" db="EMBL/GenBank/DDBJ databases">
        <title>Bird 10,000 Genomes (B10K) Project - Family phase.</title>
        <authorList>
            <person name="Zhang G."/>
        </authorList>
    </citation>
    <scope>NUCLEOTIDE SEQUENCE [LARGE SCALE GENOMIC DNA]</scope>
    <source>
        <strain evidence="4">B10K-DU-012-37</strain>
    </source>
</reference>
<gene>
    <name evidence="4" type="primary">Evi2b</name>
    <name evidence="4" type="ORF">UPUEPO_R15109</name>
</gene>
<protein>
    <submittedName>
        <fullName evidence="4">EVI2B protein</fullName>
    </submittedName>
</protein>
<keyword evidence="5" id="KW-1185">Reference proteome</keyword>
<dbReference type="EMBL" id="VZRI01001961">
    <property type="protein sequence ID" value="NWU89990.1"/>
    <property type="molecule type" value="Genomic_DNA"/>
</dbReference>
<sequence length="274" mass="29245">MASNQAVLVLLCAEVWTSLSTAVPPTPLSERNAPPASVRSPAGGKAPPDQRHATERSTRRAETALTVTTPGQFPTAHPEPVDDGWVAALVIGVILASMITAIAVIVLWKYCKRPALVDSNWAGRSPFADGDTPDVFMDSDEAPKRSSVLFTLPWKLKQDTNLRRDPPAAEKPPACAAANGPSPSPPPANRISVSSVDATPAPAPAPCEQESCPQAAASPQMPDLPPPPDWLREPAECRSSDVSKLQEPRLETEERLPPPPRELCQETEPPSHPL</sequence>
<dbReference type="GO" id="GO:2000035">
    <property type="term" value="P:regulation of stem cell division"/>
    <property type="evidence" value="ECO:0007669"/>
    <property type="project" value="TreeGrafter"/>
</dbReference>
<evidence type="ECO:0000256" key="3">
    <source>
        <dbReference type="SAM" id="SignalP"/>
    </source>
</evidence>
<evidence type="ECO:0000313" key="5">
    <source>
        <dbReference type="Proteomes" id="UP000544127"/>
    </source>
</evidence>
<feature type="compositionally biased region" description="Basic and acidic residues" evidence="1">
    <location>
        <begin position="230"/>
        <end position="256"/>
    </location>
</feature>
<evidence type="ECO:0000256" key="2">
    <source>
        <dbReference type="SAM" id="Phobius"/>
    </source>
</evidence>
<keyword evidence="2" id="KW-1133">Transmembrane helix</keyword>
<name>A0A7K6AJ24_UPUEP</name>
<dbReference type="AlphaFoldDB" id="A0A7K6AJ24"/>
<accession>A0A7K6AJ24</accession>
<dbReference type="GO" id="GO:0045660">
    <property type="term" value="P:positive regulation of neutrophil differentiation"/>
    <property type="evidence" value="ECO:0007669"/>
    <property type="project" value="TreeGrafter"/>
</dbReference>